<dbReference type="InterPro" id="IPR013766">
    <property type="entry name" value="Thioredoxin_domain"/>
</dbReference>
<evidence type="ECO:0000256" key="5">
    <source>
        <dbReference type="SAM" id="Phobius"/>
    </source>
</evidence>
<comment type="caution">
    <text evidence="7">The sequence shown here is derived from an EMBL/GenBank/DDBJ whole genome shotgun (WGS) entry which is preliminary data.</text>
</comment>
<dbReference type="PANTHER" id="PTHR42852">
    <property type="entry name" value="THIOL:DISULFIDE INTERCHANGE PROTEIN DSBE"/>
    <property type="match status" value="1"/>
</dbReference>
<keyword evidence="8" id="KW-1185">Reference proteome</keyword>
<protein>
    <submittedName>
        <fullName evidence="7">TlpA disulfide reductase family protein</fullName>
    </submittedName>
</protein>
<evidence type="ECO:0000256" key="1">
    <source>
        <dbReference type="ARBA" id="ARBA00004196"/>
    </source>
</evidence>
<dbReference type="EMBL" id="BAABCB010000002">
    <property type="protein sequence ID" value="GAA4240150.1"/>
    <property type="molecule type" value="Genomic_DNA"/>
</dbReference>
<dbReference type="InterPro" id="IPR036249">
    <property type="entry name" value="Thioredoxin-like_sf"/>
</dbReference>
<sequence length="487" mass="57051">MVRAPKRVLIILLVVIVIGILVFNLKKETSKLIETSKQVYLFAEQAGDTLIESVLLDETHIEFNKQSFLLKAKNEDENLNFSFKLESPRLFRFASFKPSSIAFFIYVTPGDTLSYKLDNSIITFNGNNEAHYNFFKELYNLNLNYPRYNEQLGISEYKKVHENYYKNKQQFLDQYAKNKNVSDLFYNKIKDVFKFQYINGILNQNSIPKGAITNYTEYLKGISINDFNRNDQDDNVNFYLALTKYLNIVSEEKFGNNIYSIESLDFQLDLINKNLVGKTKEYAITKMIFEFDSHSIAKDSKNLQDKIMIYLPQIKEEKYKVVLERINERLNKINNRLAENVYGSILLDIDGDRITLKDILKNQGNTIKIIDFWASWCAPCIEEIKSSHEFRKKLIQNKNVEFYYFSIDENQESWRKKVAELQEFGMNKNQYVIGKTQSNHLIAFFNVSTIPHYAILDYNNNVVLINSPSPNDTLEFNDIINKIEISE</sequence>
<keyword evidence="3" id="KW-1015">Disulfide bond</keyword>
<accession>A0ABP8CKK9</accession>
<evidence type="ECO:0000259" key="6">
    <source>
        <dbReference type="PROSITE" id="PS51352"/>
    </source>
</evidence>
<dbReference type="Pfam" id="PF13905">
    <property type="entry name" value="Thioredoxin_8"/>
    <property type="match status" value="1"/>
</dbReference>
<keyword evidence="4" id="KW-0676">Redox-active center</keyword>
<evidence type="ECO:0000313" key="7">
    <source>
        <dbReference type="EMBL" id="GAA4240150.1"/>
    </source>
</evidence>
<dbReference type="PANTHER" id="PTHR42852:SF6">
    <property type="entry name" value="THIOL:DISULFIDE INTERCHANGE PROTEIN DSBE"/>
    <property type="match status" value="1"/>
</dbReference>
<feature type="domain" description="Thioredoxin" evidence="6">
    <location>
        <begin position="335"/>
        <end position="487"/>
    </location>
</feature>
<dbReference type="Proteomes" id="UP001501682">
    <property type="component" value="Unassembled WGS sequence"/>
</dbReference>
<dbReference type="InterPro" id="IPR050553">
    <property type="entry name" value="Thioredoxin_ResA/DsbE_sf"/>
</dbReference>
<evidence type="ECO:0000256" key="3">
    <source>
        <dbReference type="ARBA" id="ARBA00023157"/>
    </source>
</evidence>
<reference evidence="8" key="1">
    <citation type="journal article" date="2019" name="Int. J. Syst. Evol. Microbiol.">
        <title>The Global Catalogue of Microorganisms (GCM) 10K type strain sequencing project: providing services to taxonomists for standard genome sequencing and annotation.</title>
        <authorList>
            <consortium name="The Broad Institute Genomics Platform"/>
            <consortium name="The Broad Institute Genome Sequencing Center for Infectious Disease"/>
            <person name="Wu L."/>
            <person name="Ma J."/>
        </authorList>
    </citation>
    <scope>NUCLEOTIDE SEQUENCE [LARGE SCALE GENOMIC DNA]</scope>
    <source>
        <strain evidence="8">JCM 17633</strain>
    </source>
</reference>
<keyword evidence="2" id="KW-0201">Cytochrome c-type biogenesis</keyword>
<dbReference type="Gene3D" id="3.40.30.10">
    <property type="entry name" value="Glutaredoxin"/>
    <property type="match status" value="1"/>
</dbReference>
<comment type="subcellular location">
    <subcellularLocation>
        <location evidence="1">Cell envelope</location>
    </subcellularLocation>
</comment>
<feature type="transmembrane region" description="Helical" evidence="5">
    <location>
        <begin position="7"/>
        <end position="25"/>
    </location>
</feature>
<keyword evidence="5" id="KW-0812">Transmembrane</keyword>
<evidence type="ECO:0000313" key="8">
    <source>
        <dbReference type="Proteomes" id="UP001501682"/>
    </source>
</evidence>
<keyword evidence="5" id="KW-0472">Membrane</keyword>
<gene>
    <name evidence="7" type="ORF">GCM10022292_01440</name>
</gene>
<name>A0ABP8CKK9_9FLAO</name>
<proteinExistence type="predicted"/>
<dbReference type="SUPFAM" id="SSF52833">
    <property type="entry name" value="Thioredoxin-like"/>
    <property type="match status" value="1"/>
</dbReference>
<keyword evidence="5" id="KW-1133">Transmembrane helix</keyword>
<dbReference type="PROSITE" id="PS51352">
    <property type="entry name" value="THIOREDOXIN_2"/>
    <property type="match status" value="1"/>
</dbReference>
<dbReference type="CDD" id="cd02966">
    <property type="entry name" value="TlpA_like_family"/>
    <property type="match status" value="1"/>
</dbReference>
<evidence type="ECO:0000256" key="4">
    <source>
        <dbReference type="ARBA" id="ARBA00023284"/>
    </source>
</evidence>
<dbReference type="InterPro" id="IPR012336">
    <property type="entry name" value="Thioredoxin-like_fold"/>
</dbReference>
<organism evidence="7 8">
    <name type="scientific">Winogradskyella damuponensis</name>
    <dbReference type="NCBI Taxonomy" id="943939"/>
    <lineage>
        <taxon>Bacteria</taxon>
        <taxon>Pseudomonadati</taxon>
        <taxon>Bacteroidota</taxon>
        <taxon>Flavobacteriia</taxon>
        <taxon>Flavobacteriales</taxon>
        <taxon>Flavobacteriaceae</taxon>
        <taxon>Winogradskyella</taxon>
    </lineage>
</organism>
<evidence type="ECO:0000256" key="2">
    <source>
        <dbReference type="ARBA" id="ARBA00022748"/>
    </source>
</evidence>